<protein>
    <submittedName>
        <fullName evidence="3">Metallophosphoesterase</fullName>
    </submittedName>
</protein>
<gene>
    <name evidence="3" type="ORF">H8N03_06665</name>
</gene>
<comment type="caution">
    <text evidence="3">The sequence shown here is derived from an EMBL/GenBank/DDBJ whole genome shotgun (WGS) entry which is preliminary data.</text>
</comment>
<keyword evidence="4" id="KW-1185">Reference proteome</keyword>
<feature type="chain" id="PRO_5037034361" evidence="1">
    <location>
        <begin position="21"/>
        <end position="452"/>
    </location>
</feature>
<evidence type="ECO:0000313" key="3">
    <source>
        <dbReference type="EMBL" id="MBC5782621.1"/>
    </source>
</evidence>
<dbReference type="GO" id="GO:0016787">
    <property type="term" value="F:hydrolase activity"/>
    <property type="evidence" value="ECO:0007669"/>
    <property type="project" value="InterPro"/>
</dbReference>
<evidence type="ECO:0000256" key="1">
    <source>
        <dbReference type="SAM" id="SignalP"/>
    </source>
</evidence>
<feature type="signal peptide" evidence="1">
    <location>
        <begin position="1"/>
        <end position="20"/>
    </location>
</feature>
<name>A0A923SAB9_9BURK</name>
<evidence type="ECO:0000313" key="4">
    <source>
        <dbReference type="Proteomes" id="UP000608513"/>
    </source>
</evidence>
<dbReference type="Gene3D" id="3.60.21.10">
    <property type="match status" value="1"/>
</dbReference>
<dbReference type="InterPro" id="IPR029052">
    <property type="entry name" value="Metallo-depent_PP-like"/>
</dbReference>
<accession>A0A923SAB9</accession>
<dbReference type="RefSeq" id="WP_187075379.1">
    <property type="nucleotide sequence ID" value="NZ_JACORT010000002.1"/>
</dbReference>
<dbReference type="SUPFAM" id="SSF56300">
    <property type="entry name" value="Metallo-dependent phosphatases"/>
    <property type="match status" value="1"/>
</dbReference>
<dbReference type="InterPro" id="IPR004843">
    <property type="entry name" value="Calcineurin-like_PHP"/>
</dbReference>
<dbReference type="EMBL" id="JACORT010000002">
    <property type="protein sequence ID" value="MBC5782621.1"/>
    <property type="molecule type" value="Genomic_DNA"/>
</dbReference>
<reference evidence="3" key="1">
    <citation type="submission" date="2020-08" db="EMBL/GenBank/DDBJ databases">
        <title>Ramlibacter sp. USB13 16S ribosomal RNA gene genome sequencing and assembly.</title>
        <authorList>
            <person name="Kang M."/>
        </authorList>
    </citation>
    <scope>NUCLEOTIDE SEQUENCE</scope>
    <source>
        <strain evidence="3">USB13</strain>
    </source>
</reference>
<dbReference type="AlphaFoldDB" id="A0A923SAB9"/>
<dbReference type="PROSITE" id="PS51257">
    <property type="entry name" value="PROKAR_LIPOPROTEIN"/>
    <property type="match status" value="1"/>
</dbReference>
<sequence>MRKGKLLCWLQLVTAAVLLAGCATPLRQGGEPLAAWVQAMPEARMQARIVMAAGDACPGLVVDGRTLASSLRARGAPSSAQPVFDMTVCEAMLPTGAAHVQLGVRQLPVPNASPRRIVVLGDTGCRTGAGQRCDDPLDWPFARIAAAAAAMRPDLVIHVGDYHYREQPCPAGAAGCPGTPMGYGWDVWRADFFAPAAPLLAAAPWVFVRGNHEECTRAGQGWHRLLVPQRYDDAANCDDRQPRGAGDFTAPYAVPLGPALQLVVFDSGTAGDMGLHAQQPGDARALDVYLAQARSASELAARAPTWFVSHHPVFGYAPNPGKPPHAGNASLQEVLRAVNGDAYYPPSVQLGLHGHVHLFEALTFTSGHPPAIVAGHGGVRLDADLPQPASGWPAAAPGVTLGPVRHAREFGFLLLEARADAWSATAYRTDGHVMQVCAVGPGKVLACDGAAR</sequence>
<evidence type="ECO:0000259" key="2">
    <source>
        <dbReference type="Pfam" id="PF00149"/>
    </source>
</evidence>
<organism evidence="3 4">
    <name type="scientific">Ramlibacter cellulosilyticus</name>
    <dbReference type="NCBI Taxonomy" id="2764187"/>
    <lineage>
        <taxon>Bacteria</taxon>
        <taxon>Pseudomonadati</taxon>
        <taxon>Pseudomonadota</taxon>
        <taxon>Betaproteobacteria</taxon>
        <taxon>Burkholderiales</taxon>
        <taxon>Comamonadaceae</taxon>
        <taxon>Ramlibacter</taxon>
    </lineage>
</organism>
<dbReference type="Pfam" id="PF00149">
    <property type="entry name" value="Metallophos"/>
    <property type="match status" value="1"/>
</dbReference>
<proteinExistence type="predicted"/>
<keyword evidence="1" id="KW-0732">Signal</keyword>
<feature type="domain" description="Calcineurin-like phosphoesterase" evidence="2">
    <location>
        <begin position="116"/>
        <end position="357"/>
    </location>
</feature>
<dbReference type="Proteomes" id="UP000608513">
    <property type="component" value="Unassembled WGS sequence"/>
</dbReference>